<keyword evidence="2" id="KW-0349">Heme</keyword>
<dbReference type="GO" id="GO:0042632">
    <property type="term" value="P:cholesterol homeostasis"/>
    <property type="evidence" value="ECO:0007669"/>
    <property type="project" value="TreeGrafter"/>
</dbReference>
<evidence type="ECO:0000256" key="1">
    <source>
        <dbReference type="ARBA" id="ARBA00010617"/>
    </source>
</evidence>
<dbReference type="PANTHER" id="PTHR24304:SF1">
    <property type="entry name" value="CYTOCHROME P450 7A1"/>
    <property type="match status" value="1"/>
</dbReference>
<name>A0AAZ1XHK5_OREAU</name>
<dbReference type="GO" id="GO:0008395">
    <property type="term" value="F:steroid hydroxylase activity"/>
    <property type="evidence" value="ECO:0007669"/>
    <property type="project" value="TreeGrafter"/>
</dbReference>
<evidence type="ECO:0000313" key="6">
    <source>
        <dbReference type="Proteomes" id="UP000472276"/>
    </source>
</evidence>
<proteinExistence type="inferred from homology"/>
<evidence type="ECO:0000256" key="3">
    <source>
        <dbReference type="ARBA" id="ARBA00022723"/>
    </source>
</evidence>
<evidence type="ECO:0000256" key="4">
    <source>
        <dbReference type="ARBA" id="ARBA00023004"/>
    </source>
</evidence>
<dbReference type="GO" id="GO:0006699">
    <property type="term" value="P:bile acid biosynthetic process"/>
    <property type="evidence" value="ECO:0007669"/>
    <property type="project" value="TreeGrafter"/>
</dbReference>
<sequence length="240" mass="27541">MIISIALIWAVVVGFCCLLWLAFGANPLQFLRSQPEVKYGHIFTCKIAGKYIHFYAILFSYHSVIRQEGTLDWRKFHFATSVKALGHDNTLSPSRDHLAGDGIFAFCYKMFESGYLTLLGKELGEDKCQARQEAQKKLWCSMPWRTSKNLTKSFRHLYGPTYSRALPYHCHNLAKTMHAGTPVQERRMSDLISMRMILNDSLSTFNDISKARTHVVCSGPRRLHTLPRYLLMLVMTICIV</sequence>
<dbReference type="PANTHER" id="PTHR24304">
    <property type="entry name" value="CYTOCHROME P450 FAMILY 7"/>
    <property type="match status" value="1"/>
</dbReference>
<evidence type="ECO:0000313" key="5">
    <source>
        <dbReference type="Ensembl" id="ENSOABP00000067070.1"/>
    </source>
</evidence>
<protein>
    <submittedName>
        <fullName evidence="5">Uncharacterized protein</fullName>
    </submittedName>
</protein>
<dbReference type="Proteomes" id="UP000472276">
    <property type="component" value="Unassembled WGS sequence"/>
</dbReference>
<reference evidence="5" key="2">
    <citation type="submission" date="2025-08" db="UniProtKB">
        <authorList>
            <consortium name="Ensembl"/>
        </authorList>
    </citation>
    <scope>IDENTIFICATION</scope>
</reference>
<dbReference type="InterPro" id="IPR050529">
    <property type="entry name" value="CYP450_sterol_14alpha_dmase"/>
</dbReference>
<organism evidence="5 6">
    <name type="scientific">Oreochromis aureus</name>
    <name type="common">Israeli tilapia</name>
    <name type="synonym">Chromis aureus</name>
    <dbReference type="NCBI Taxonomy" id="47969"/>
    <lineage>
        <taxon>Eukaryota</taxon>
        <taxon>Metazoa</taxon>
        <taxon>Chordata</taxon>
        <taxon>Craniata</taxon>
        <taxon>Vertebrata</taxon>
        <taxon>Euteleostomi</taxon>
        <taxon>Actinopterygii</taxon>
        <taxon>Neopterygii</taxon>
        <taxon>Teleostei</taxon>
        <taxon>Neoteleostei</taxon>
        <taxon>Acanthomorphata</taxon>
        <taxon>Ovalentaria</taxon>
        <taxon>Cichlomorphae</taxon>
        <taxon>Cichliformes</taxon>
        <taxon>Cichlidae</taxon>
        <taxon>African cichlids</taxon>
        <taxon>Pseudocrenilabrinae</taxon>
        <taxon>Oreochromini</taxon>
        <taxon>Oreochromis</taxon>
    </lineage>
</organism>
<evidence type="ECO:0000256" key="2">
    <source>
        <dbReference type="ARBA" id="ARBA00022617"/>
    </source>
</evidence>
<dbReference type="GO" id="GO:0046872">
    <property type="term" value="F:metal ion binding"/>
    <property type="evidence" value="ECO:0007669"/>
    <property type="project" value="UniProtKB-KW"/>
</dbReference>
<dbReference type="Ensembl" id="ENSOABT00000063544.1">
    <property type="protein sequence ID" value="ENSOABP00000067070.1"/>
    <property type="gene ID" value="ENSOABG00000036629.1"/>
</dbReference>
<keyword evidence="3" id="KW-0479">Metal-binding</keyword>
<reference evidence="6" key="1">
    <citation type="submission" date="2020-03" db="EMBL/GenBank/DDBJ databases">
        <title>Evolution of repeat sequences and sex chromosomes of tilapia species revealed by chromosome-level genomes.</title>
        <authorList>
            <person name="Xu L."/>
            <person name="Tao W."/>
            <person name="Wang D."/>
            <person name="Zhou Q."/>
        </authorList>
    </citation>
    <scope>NUCLEOTIDE SEQUENCE [LARGE SCALE GENOMIC DNA]</scope>
    <source>
        <strain evidence="6">Israel</strain>
    </source>
</reference>
<dbReference type="AlphaFoldDB" id="A0AAZ1XHK5"/>
<keyword evidence="4" id="KW-0408">Iron</keyword>
<reference evidence="5" key="3">
    <citation type="submission" date="2025-09" db="UniProtKB">
        <authorList>
            <consortium name="Ensembl"/>
        </authorList>
    </citation>
    <scope>IDENTIFICATION</scope>
</reference>
<accession>A0AAZ1XHK5</accession>
<keyword evidence="6" id="KW-1185">Reference proteome</keyword>
<comment type="similarity">
    <text evidence="1">Belongs to the cytochrome P450 family.</text>
</comment>